<dbReference type="SMART" id="SM00241">
    <property type="entry name" value="ZP"/>
    <property type="match status" value="1"/>
</dbReference>
<organism evidence="5 6">
    <name type="scientific">Salmo trutta</name>
    <name type="common">Brown trout</name>
    <dbReference type="NCBI Taxonomy" id="8032"/>
    <lineage>
        <taxon>Eukaryota</taxon>
        <taxon>Metazoa</taxon>
        <taxon>Chordata</taxon>
        <taxon>Craniata</taxon>
        <taxon>Vertebrata</taxon>
        <taxon>Euteleostomi</taxon>
        <taxon>Actinopterygii</taxon>
        <taxon>Neopterygii</taxon>
        <taxon>Teleostei</taxon>
        <taxon>Protacanthopterygii</taxon>
        <taxon>Salmoniformes</taxon>
        <taxon>Salmonidae</taxon>
        <taxon>Salmoninae</taxon>
        <taxon>Salmo</taxon>
    </lineage>
</organism>
<keyword evidence="1 3" id="KW-0732">Signal</keyword>
<dbReference type="InterPro" id="IPR055355">
    <property type="entry name" value="ZP-C"/>
</dbReference>
<dbReference type="PROSITE" id="PS51034">
    <property type="entry name" value="ZP_2"/>
    <property type="match status" value="1"/>
</dbReference>
<dbReference type="Pfam" id="PF00100">
    <property type="entry name" value="Zona_pellucida"/>
    <property type="match status" value="1"/>
</dbReference>
<accession>A0A673XCS1</accession>
<dbReference type="InterPro" id="IPR042235">
    <property type="entry name" value="ZP-C_dom"/>
</dbReference>
<dbReference type="PANTHER" id="PTHR14002:SF21">
    <property type="entry name" value="SI:CH211-103F14.3-RELATED"/>
    <property type="match status" value="1"/>
</dbReference>
<reference evidence="5" key="2">
    <citation type="submission" date="2025-09" db="UniProtKB">
        <authorList>
            <consortium name="Ensembl"/>
        </authorList>
    </citation>
    <scope>IDENTIFICATION</scope>
</reference>
<dbReference type="Ensembl" id="ENSSTUT00000023113.1">
    <property type="protein sequence ID" value="ENSSTUP00000022004.1"/>
    <property type="gene ID" value="ENSSTUG00000009720.1"/>
</dbReference>
<dbReference type="OMA" id="IREGNAC"/>
<keyword evidence="6" id="KW-1185">Reference proteome</keyword>
<dbReference type="Gene3D" id="2.60.40.4100">
    <property type="entry name" value="Zona pellucida, ZP-C domain"/>
    <property type="match status" value="1"/>
</dbReference>
<protein>
    <recommendedName>
        <fullName evidence="4">ZP domain-containing protein</fullName>
    </recommendedName>
</protein>
<dbReference type="GeneTree" id="ENSGT00940000164443"/>
<evidence type="ECO:0000259" key="4">
    <source>
        <dbReference type="PROSITE" id="PS51034"/>
    </source>
</evidence>
<dbReference type="InParanoid" id="A0A673XCS1"/>
<proteinExistence type="predicted"/>
<keyword evidence="2" id="KW-1015">Disulfide bond</keyword>
<feature type="chain" id="PRO_5025338389" description="ZP domain-containing protein" evidence="3">
    <location>
        <begin position="27"/>
        <end position="423"/>
    </location>
</feature>
<evidence type="ECO:0000256" key="1">
    <source>
        <dbReference type="ARBA" id="ARBA00022729"/>
    </source>
</evidence>
<dbReference type="PANTHER" id="PTHR14002">
    <property type="entry name" value="ENDOGLIN/TGF-BETA RECEPTOR TYPE III"/>
    <property type="match status" value="1"/>
</dbReference>
<dbReference type="Proteomes" id="UP000472277">
    <property type="component" value="Chromosome 26"/>
</dbReference>
<evidence type="ECO:0000256" key="2">
    <source>
        <dbReference type="ARBA" id="ARBA00023157"/>
    </source>
</evidence>
<reference evidence="5" key="1">
    <citation type="submission" date="2025-08" db="UniProtKB">
        <authorList>
            <consortium name="Ensembl"/>
        </authorList>
    </citation>
    <scope>IDENTIFICATION</scope>
</reference>
<name>A0A673XCS1_SALTR</name>
<feature type="signal peptide" evidence="3">
    <location>
        <begin position="1"/>
        <end position="26"/>
    </location>
</feature>
<sequence length="423" mass="47005">MNTARNAKMKLLSFFLFAMMVAKNSQLQLNDCGTNLRRPQYTDISVTCGTKSIGLAILICPAIYTGYNESLLILNRVMNGPACKGTLDQSVIPPVVRFEFPLNTTNSCGSLFRTTSAAGTGIFSDFSNLQTVNISGVVRSYDPTTGPVTYNAELKYYYSCAYPLEYLTNNTQIYTSASSIAVKDNNGSFISTLSLNLFSDDNYISPLIIPKQGLELRTEIYTRVQATNLTSRFHVFLDQCYASVSPQPDSDNSTIFNLFVPCNVDPLTVIKENGESQRACFSFPAFRFMEQPNEMMSTYFLHCITRLCEESTCSTLKQCNNRRRRRAVPEIIDGVTGYTTISSTPITIRAERDVAIKEQETASNNSDTSTGLGVAVGFLAFLSEITAMFVVREVSVQHVGKRSWPCFLVVTTSWRSVHVHLSQ</sequence>
<feature type="domain" description="ZP" evidence="4">
    <location>
        <begin position="47"/>
        <end position="326"/>
    </location>
</feature>
<evidence type="ECO:0000256" key="3">
    <source>
        <dbReference type="SAM" id="SignalP"/>
    </source>
</evidence>
<evidence type="ECO:0000313" key="5">
    <source>
        <dbReference type="Ensembl" id="ENSSTUP00000022004.1"/>
    </source>
</evidence>
<dbReference type="AlphaFoldDB" id="A0A673XCS1"/>
<evidence type="ECO:0000313" key="6">
    <source>
        <dbReference type="Proteomes" id="UP000472277"/>
    </source>
</evidence>
<dbReference type="InterPro" id="IPR001507">
    <property type="entry name" value="ZP_dom"/>
</dbReference>